<dbReference type="PANTHER" id="PTHR43649">
    <property type="entry name" value="ARABINOSE-BINDING PROTEIN-RELATED"/>
    <property type="match status" value="1"/>
</dbReference>
<sequence length="443" mass="48865">MSIYRSLPLLALLLLLTTGCDSEKTAEPDSGGQVTVRYMHMGVAADDGDNNPYVTRQFPDAVAEHFPDIALKSEMLPEDPYTKTLLVQLSSGEGPDFFEWWPMRQLEELVAAGYLQDLTGMDILNRFTPDALEGYTINGKVYGMPKGLSIMATWYNKELFEQHDIDAFPSDWPSFLAACEKLKQAGVTPIVMPDEDRWFIQFGLYQLAASIVYAADPDFDKKLLAGERAFANSPWREVLLMYKSLYDRGYIAPGSLDIGAEKAAALFNDGKAAMMFNGNWDYARLTANPASRGAGSAGGLKSNGGANDFQRGFMPLPGNEPGQPLLLSIGPAGGTVINANTRHLSEVLDILAYQFDPDSPLYGLYKQNYDVFPMYKGEDLGIPEFQDYTALSKTHDSVYFSNQAWPVGVADALCRGFQDWIAGHGTVDDILAAMDERLEALRD</sequence>
<dbReference type="RefSeq" id="WP_185141471.1">
    <property type="nucleotide sequence ID" value="NZ_JACJVP010000006.1"/>
</dbReference>
<dbReference type="InterPro" id="IPR006059">
    <property type="entry name" value="SBP"/>
</dbReference>
<dbReference type="SUPFAM" id="SSF53850">
    <property type="entry name" value="Periplasmic binding protein-like II"/>
    <property type="match status" value="1"/>
</dbReference>
<feature type="chain" id="PRO_5038669003" evidence="1">
    <location>
        <begin position="23"/>
        <end position="443"/>
    </location>
</feature>
<dbReference type="Pfam" id="PF13416">
    <property type="entry name" value="SBP_bac_8"/>
    <property type="match status" value="1"/>
</dbReference>
<dbReference type="PROSITE" id="PS51257">
    <property type="entry name" value="PROKAR_LIPOPROTEIN"/>
    <property type="match status" value="1"/>
</dbReference>
<dbReference type="InterPro" id="IPR050490">
    <property type="entry name" value="Bact_solute-bd_prot1"/>
</dbReference>
<organism evidence="2 3">
    <name type="scientific">Cohnella nanjingensis</name>
    <dbReference type="NCBI Taxonomy" id="1387779"/>
    <lineage>
        <taxon>Bacteria</taxon>
        <taxon>Bacillati</taxon>
        <taxon>Bacillota</taxon>
        <taxon>Bacilli</taxon>
        <taxon>Bacillales</taxon>
        <taxon>Paenibacillaceae</taxon>
        <taxon>Cohnella</taxon>
    </lineage>
</organism>
<dbReference type="Proteomes" id="UP000547209">
    <property type="component" value="Unassembled WGS sequence"/>
</dbReference>
<dbReference type="Gene3D" id="3.40.190.10">
    <property type="entry name" value="Periplasmic binding protein-like II"/>
    <property type="match status" value="2"/>
</dbReference>
<reference evidence="2 3" key="1">
    <citation type="submission" date="2020-08" db="EMBL/GenBank/DDBJ databases">
        <title>Cohnella phylogeny.</title>
        <authorList>
            <person name="Dunlap C."/>
        </authorList>
    </citation>
    <scope>NUCLEOTIDE SEQUENCE [LARGE SCALE GENOMIC DNA]</scope>
    <source>
        <strain evidence="2 3">DSM 28246</strain>
    </source>
</reference>
<protein>
    <submittedName>
        <fullName evidence="2">Carbohydrate ABC transporter substrate-binding protein</fullName>
    </submittedName>
</protein>
<keyword evidence="1" id="KW-0732">Signal</keyword>
<comment type="caution">
    <text evidence="2">The sequence shown here is derived from an EMBL/GenBank/DDBJ whole genome shotgun (WGS) entry which is preliminary data.</text>
</comment>
<evidence type="ECO:0000256" key="1">
    <source>
        <dbReference type="SAM" id="SignalP"/>
    </source>
</evidence>
<feature type="signal peptide" evidence="1">
    <location>
        <begin position="1"/>
        <end position="22"/>
    </location>
</feature>
<proteinExistence type="predicted"/>
<name>A0A7X0VDU0_9BACL</name>
<dbReference type="PANTHER" id="PTHR43649:SF14">
    <property type="entry name" value="BLR3389 PROTEIN"/>
    <property type="match status" value="1"/>
</dbReference>
<accession>A0A7X0VDU0</accession>
<gene>
    <name evidence="2" type="ORF">H7C19_04940</name>
</gene>
<evidence type="ECO:0000313" key="3">
    <source>
        <dbReference type="Proteomes" id="UP000547209"/>
    </source>
</evidence>
<dbReference type="AlphaFoldDB" id="A0A7X0VDU0"/>
<dbReference type="EMBL" id="JACJVP010000006">
    <property type="protein sequence ID" value="MBB6670031.1"/>
    <property type="molecule type" value="Genomic_DNA"/>
</dbReference>
<evidence type="ECO:0000313" key="2">
    <source>
        <dbReference type="EMBL" id="MBB6670031.1"/>
    </source>
</evidence>
<keyword evidence="3" id="KW-1185">Reference proteome</keyword>